<dbReference type="HOGENOM" id="CLU_3367465_0_0_9"/>
<dbReference type="EMBL" id="CP000029">
    <property type="protein sequence ID" value="AAW53626.1"/>
    <property type="molecule type" value="Genomic_DNA"/>
</dbReference>
<keyword evidence="1" id="KW-0472">Membrane</keyword>
<organism evidence="2 3">
    <name type="scientific">Staphylococcus epidermidis (strain ATCC 35984 / DSM 28319 / BCRC 17069 / CCUG 31568 / BM 3577 / RP62A)</name>
    <dbReference type="NCBI Taxonomy" id="176279"/>
    <lineage>
        <taxon>Bacteria</taxon>
        <taxon>Bacillati</taxon>
        <taxon>Bacillota</taxon>
        <taxon>Bacilli</taxon>
        <taxon>Bacillales</taxon>
        <taxon>Staphylococcaceae</taxon>
        <taxon>Staphylococcus</taxon>
    </lineage>
</organism>
<dbReference type="KEGG" id="ser:SERP0288"/>
<keyword evidence="1" id="KW-0812">Transmembrane</keyword>
<evidence type="ECO:0000313" key="3">
    <source>
        <dbReference type="Proteomes" id="UP000000531"/>
    </source>
</evidence>
<evidence type="ECO:0000313" key="2">
    <source>
        <dbReference type="EMBL" id="AAW53626.1"/>
    </source>
</evidence>
<reference evidence="2 3" key="1">
    <citation type="journal article" date="2005" name="J. Bacteriol.">
        <title>Insights on evolution of virulence and resistance from the complete genome analysis of an early methicillin-resistant Staphylococcus aureus strain and a biofilm-producing methicillin-resistant Staphylococcus epidermidis strain.</title>
        <authorList>
            <person name="Gill S.R."/>
            <person name="Fouts D.E."/>
            <person name="Archer G.L."/>
            <person name="Mongodin E.F."/>
            <person name="Deboy R.T."/>
            <person name="Ravel J."/>
            <person name="Paulsen I.T."/>
            <person name="Kolonay J.F."/>
            <person name="Brinkac L."/>
            <person name="Beanan M."/>
            <person name="Dodson R.J."/>
            <person name="Daugherty S.C."/>
            <person name="Madupu R."/>
            <person name="Angiuoli S.V."/>
            <person name="Durkin A.S."/>
            <person name="Haft D.H."/>
            <person name="Vamathevan J."/>
            <person name="Khouri H."/>
            <person name="Utterback T."/>
            <person name="Lee C."/>
            <person name="Dimitrov G."/>
            <person name="Jiang L."/>
            <person name="Qin H."/>
            <person name="Weidman J."/>
            <person name="Tran K."/>
            <person name="Kang K."/>
            <person name="Hance I.R."/>
            <person name="Nelson K.E."/>
            <person name="Fraser C.M."/>
        </authorList>
    </citation>
    <scope>NUCLEOTIDE SEQUENCE [LARGE SCALE GENOMIC DNA]</scope>
    <source>
        <strain evidence="3">ATCC 35984 / RP62A</strain>
    </source>
</reference>
<dbReference type="Proteomes" id="UP000000531">
    <property type="component" value="Chromosome"/>
</dbReference>
<feature type="transmembrane region" description="Helical" evidence="1">
    <location>
        <begin position="6"/>
        <end position="33"/>
    </location>
</feature>
<accession>Q5HRA5</accession>
<sequence length="35" mass="3996">MSVNSYVLTGMTLLLLFHFFSVAVDNLATFYCFDD</sequence>
<dbReference type="AlphaFoldDB" id="Q5HRA5"/>
<proteinExistence type="predicted"/>
<evidence type="ECO:0000256" key="1">
    <source>
        <dbReference type="SAM" id="Phobius"/>
    </source>
</evidence>
<keyword evidence="1" id="KW-1133">Transmembrane helix</keyword>
<name>Q5HRA5_STAEQ</name>
<protein>
    <submittedName>
        <fullName evidence="2">Uncharacterized protein</fullName>
    </submittedName>
</protein>
<dbReference type="STRING" id="176279.SERP0288"/>
<keyword evidence="3" id="KW-1185">Reference proteome</keyword>
<gene>
    <name evidence="2" type="ordered locus">SERP0288</name>
</gene>